<comment type="caution">
    <text evidence="1">The sequence shown here is derived from an EMBL/GenBank/DDBJ whole genome shotgun (WGS) entry which is preliminary data.</text>
</comment>
<organism evidence="1 2">
    <name type="scientific">Sphaerisporangium rufum</name>
    <dbReference type="NCBI Taxonomy" id="1381558"/>
    <lineage>
        <taxon>Bacteria</taxon>
        <taxon>Bacillati</taxon>
        <taxon>Actinomycetota</taxon>
        <taxon>Actinomycetes</taxon>
        <taxon>Streptosporangiales</taxon>
        <taxon>Streptosporangiaceae</taxon>
        <taxon>Sphaerisporangium</taxon>
    </lineage>
</organism>
<accession>A0A919V7D3</accession>
<keyword evidence="2" id="KW-1185">Reference proteome</keyword>
<name>A0A919V7D3_9ACTN</name>
<evidence type="ECO:0000313" key="1">
    <source>
        <dbReference type="EMBL" id="GII80265.1"/>
    </source>
</evidence>
<evidence type="ECO:0000313" key="2">
    <source>
        <dbReference type="Proteomes" id="UP000655287"/>
    </source>
</evidence>
<reference evidence="1" key="1">
    <citation type="submission" date="2021-01" db="EMBL/GenBank/DDBJ databases">
        <title>Whole genome shotgun sequence of Sphaerisporangium rufum NBRC 109079.</title>
        <authorList>
            <person name="Komaki H."/>
            <person name="Tamura T."/>
        </authorList>
    </citation>
    <scope>NUCLEOTIDE SEQUENCE</scope>
    <source>
        <strain evidence="1">NBRC 109079</strain>
    </source>
</reference>
<proteinExistence type="predicted"/>
<protein>
    <submittedName>
        <fullName evidence="1">Uncharacterized protein</fullName>
    </submittedName>
</protein>
<sequence length="78" mass="8631">MPHHPGLAGADLPQDAGRILRADGRGVQRGWTGVARIVRHMSSMWFPIWKVLSTFRSVKYFLSGLIGTEAGMAARRAR</sequence>
<gene>
    <name evidence="1" type="ORF">Sru01_52470</name>
</gene>
<dbReference type="AlphaFoldDB" id="A0A919V7D3"/>
<dbReference type="EMBL" id="BOOU01000070">
    <property type="protein sequence ID" value="GII80265.1"/>
    <property type="molecule type" value="Genomic_DNA"/>
</dbReference>
<dbReference type="Proteomes" id="UP000655287">
    <property type="component" value="Unassembled WGS sequence"/>
</dbReference>